<dbReference type="PANTHER" id="PTHR46026">
    <property type="entry name" value="RHO-TYPE GUANINE NUCLEOTIDE EXCHANGE FACTOR, ISOFORM F"/>
    <property type="match status" value="1"/>
</dbReference>
<proteinExistence type="predicted"/>
<dbReference type="eggNOG" id="KOG1029">
    <property type="taxonomic scope" value="Eukaryota"/>
</dbReference>
<evidence type="ECO:0000259" key="4">
    <source>
        <dbReference type="PROSITE" id="PS50002"/>
    </source>
</evidence>
<feature type="domain" description="SH3" evidence="4">
    <location>
        <begin position="101"/>
        <end position="160"/>
    </location>
</feature>
<dbReference type="Pfam" id="PF00018">
    <property type="entry name" value="SH3_1"/>
    <property type="match status" value="1"/>
</dbReference>
<dbReference type="OrthoDB" id="10255964at2759"/>
<dbReference type="Pfam" id="PF14604">
    <property type="entry name" value="SH3_9"/>
    <property type="match status" value="1"/>
</dbReference>
<dbReference type="PANTHER" id="PTHR46026:SF1">
    <property type="entry name" value="RHO-TYPE GUANINE NUCLEOTIDE EXCHANGE FACTOR, ISOFORM F"/>
    <property type="match status" value="1"/>
</dbReference>
<feature type="compositionally biased region" description="Polar residues" evidence="3">
    <location>
        <begin position="244"/>
        <end position="259"/>
    </location>
</feature>
<dbReference type="STRING" id="667725.A0A0L0G9U7"/>
<dbReference type="SMART" id="SM00326">
    <property type="entry name" value="SH3"/>
    <property type="match status" value="2"/>
</dbReference>
<keyword evidence="6" id="KW-1185">Reference proteome</keyword>
<dbReference type="PROSITE" id="PS50002">
    <property type="entry name" value="SH3"/>
    <property type="match status" value="2"/>
</dbReference>
<feature type="region of interest" description="Disordered" evidence="3">
    <location>
        <begin position="200"/>
        <end position="341"/>
    </location>
</feature>
<dbReference type="PRINTS" id="PR00452">
    <property type="entry name" value="SH3DOMAIN"/>
</dbReference>
<feature type="compositionally biased region" description="Pro residues" evidence="3">
    <location>
        <begin position="162"/>
        <end position="174"/>
    </location>
</feature>
<accession>A0A0L0G9U7</accession>
<dbReference type="FunFam" id="2.30.30.40:FF:000072">
    <property type="entry name" value="Unconventional Myosin IB"/>
    <property type="match status" value="1"/>
</dbReference>
<dbReference type="AlphaFoldDB" id="A0A0L0G9U7"/>
<dbReference type="PRINTS" id="PR00499">
    <property type="entry name" value="P67PHOX"/>
</dbReference>
<dbReference type="RefSeq" id="XP_014159548.1">
    <property type="nucleotide sequence ID" value="XM_014304073.1"/>
</dbReference>
<dbReference type="Proteomes" id="UP000054560">
    <property type="component" value="Unassembled WGS sequence"/>
</dbReference>
<evidence type="ECO:0000313" key="6">
    <source>
        <dbReference type="Proteomes" id="UP000054560"/>
    </source>
</evidence>
<evidence type="ECO:0000256" key="3">
    <source>
        <dbReference type="SAM" id="MobiDB-lite"/>
    </source>
</evidence>
<name>A0A0L0G9U7_9EUKA</name>
<feature type="region of interest" description="Disordered" evidence="3">
    <location>
        <begin position="156"/>
        <end position="177"/>
    </location>
</feature>
<dbReference type="InterPro" id="IPR001452">
    <property type="entry name" value="SH3_domain"/>
</dbReference>
<sequence>MVKVARALYEYDKENNDEIAFKAGDMIEITNDFVYDGWMEGILLPGRTEKGLFPSNFVEVEEVADTKQLVQQQEEPEDVEFRDMQVVIGDKLPPSLTGGARGAKMVRAHHFYERTQPDELSFQEGDVIEVVSEDHPDWWQGKLNGVVGWLPSNFVEDLPQEPAQPEPEPEPQPSPMRAMPEAAIASAGDNVPKWKKDLLAKNAAKGQNSGAGDDHKRHSQHAHEEPHDHSSMAAVGVHRADAASPQNAIDRSPSQSSRTSVHDREQSQKGSIKQTFSSSLPQKEEPLPSLNKGRPAPPEGNSGKKGVSREGSVKSRSKSMIHMDSSSDDDSDEGREPDGFQLQKEILELKRLYHKERKARIKLGERVTALENMM</sequence>
<dbReference type="Gene3D" id="2.30.30.40">
    <property type="entry name" value="SH3 Domains"/>
    <property type="match status" value="2"/>
</dbReference>
<dbReference type="GeneID" id="25902671"/>
<feature type="compositionally biased region" description="Polar residues" evidence="3">
    <location>
        <begin position="268"/>
        <end position="281"/>
    </location>
</feature>
<gene>
    <name evidence="5" type="ORF">SARC_02167</name>
</gene>
<feature type="compositionally biased region" description="Acidic residues" evidence="3">
    <location>
        <begin position="326"/>
        <end position="335"/>
    </location>
</feature>
<evidence type="ECO:0000313" key="5">
    <source>
        <dbReference type="EMBL" id="KNC85646.1"/>
    </source>
</evidence>
<evidence type="ECO:0000256" key="2">
    <source>
        <dbReference type="PROSITE-ProRule" id="PRU00192"/>
    </source>
</evidence>
<dbReference type="InterPro" id="IPR036028">
    <property type="entry name" value="SH3-like_dom_sf"/>
</dbReference>
<reference evidence="5 6" key="1">
    <citation type="submission" date="2011-02" db="EMBL/GenBank/DDBJ databases">
        <title>The Genome Sequence of Sphaeroforma arctica JP610.</title>
        <authorList>
            <consortium name="The Broad Institute Genome Sequencing Platform"/>
            <person name="Russ C."/>
            <person name="Cuomo C."/>
            <person name="Young S.K."/>
            <person name="Zeng Q."/>
            <person name="Gargeya S."/>
            <person name="Alvarado L."/>
            <person name="Berlin A."/>
            <person name="Chapman S.B."/>
            <person name="Chen Z."/>
            <person name="Freedman E."/>
            <person name="Gellesch M."/>
            <person name="Goldberg J."/>
            <person name="Griggs A."/>
            <person name="Gujja S."/>
            <person name="Heilman E."/>
            <person name="Heiman D."/>
            <person name="Howarth C."/>
            <person name="Mehta T."/>
            <person name="Neiman D."/>
            <person name="Pearson M."/>
            <person name="Roberts A."/>
            <person name="Saif S."/>
            <person name="Shea T."/>
            <person name="Shenoy N."/>
            <person name="Sisk P."/>
            <person name="Stolte C."/>
            <person name="Sykes S."/>
            <person name="White J."/>
            <person name="Yandava C."/>
            <person name="Burger G."/>
            <person name="Gray M.W."/>
            <person name="Holland P.W.H."/>
            <person name="King N."/>
            <person name="Lang F.B.F."/>
            <person name="Roger A.J."/>
            <person name="Ruiz-Trillo I."/>
            <person name="Haas B."/>
            <person name="Nusbaum C."/>
            <person name="Birren B."/>
        </authorList>
    </citation>
    <scope>NUCLEOTIDE SEQUENCE [LARGE SCALE GENOMIC DNA]</scope>
    <source>
        <strain evidence="5 6">JP610</strain>
    </source>
</reference>
<dbReference type="EMBL" id="KQ241691">
    <property type="protein sequence ID" value="KNC85646.1"/>
    <property type="molecule type" value="Genomic_DNA"/>
</dbReference>
<feature type="compositionally biased region" description="Basic and acidic residues" evidence="3">
    <location>
        <begin position="212"/>
        <end position="230"/>
    </location>
</feature>
<feature type="domain" description="SH3" evidence="4">
    <location>
        <begin position="1"/>
        <end position="63"/>
    </location>
</feature>
<keyword evidence="1 2" id="KW-0728">SH3 domain</keyword>
<organism evidence="5 6">
    <name type="scientific">Sphaeroforma arctica JP610</name>
    <dbReference type="NCBI Taxonomy" id="667725"/>
    <lineage>
        <taxon>Eukaryota</taxon>
        <taxon>Ichthyosporea</taxon>
        <taxon>Ichthyophonida</taxon>
        <taxon>Sphaeroforma</taxon>
    </lineage>
</organism>
<evidence type="ECO:0000256" key="1">
    <source>
        <dbReference type="ARBA" id="ARBA00022443"/>
    </source>
</evidence>
<dbReference type="SUPFAM" id="SSF50044">
    <property type="entry name" value="SH3-domain"/>
    <property type="match status" value="2"/>
</dbReference>
<protein>
    <recommendedName>
        <fullName evidence="4">SH3 domain-containing protein</fullName>
    </recommendedName>
</protein>
<dbReference type="CDD" id="cd00174">
    <property type="entry name" value="SH3"/>
    <property type="match status" value="1"/>
</dbReference>